<evidence type="ECO:0000256" key="1">
    <source>
        <dbReference type="SAM" id="MobiDB-lite"/>
    </source>
</evidence>
<feature type="compositionally biased region" description="Low complexity" evidence="1">
    <location>
        <begin position="99"/>
        <end position="112"/>
    </location>
</feature>
<keyword evidence="4" id="KW-1185">Reference proteome</keyword>
<feature type="transmembrane region" description="Helical" evidence="2">
    <location>
        <begin position="30"/>
        <end position="51"/>
    </location>
</feature>
<proteinExistence type="predicted"/>
<dbReference type="EMBL" id="JAVRHS010000003">
    <property type="protein sequence ID" value="MDT0575663.1"/>
    <property type="molecule type" value="Genomic_DNA"/>
</dbReference>
<evidence type="ECO:0000313" key="4">
    <source>
        <dbReference type="Proteomes" id="UP001259803"/>
    </source>
</evidence>
<dbReference type="RefSeq" id="WP_311340240.1">
    <property type="nucleotide sequence ID" value="NZ_JAVRHS010000003.1"/>
</dbReference>
<reference evidence="3 4" key="1">
    <citation type="submission" date="2023-09" db="EMBL/GenBank/DDBJ databases">
        <authorList>
            <person name="Rey-Velasco X."/>
        </authorList>
    </citation>
    <scope>NUCLEOTIDE SEQUENCE [LARGE SCALE GENOMIC DNA]</scope>
    <source>
        <strain evidence="3 4">F390</strain>
    </source>
</reference>
<feature type="region of interest" description="Disordered" evidence="1">
    <location>
        <begin position="90"/>
        <end position="130"/>
    </location>
</feature>
<gene>
    <name evidence="3" type="ORF">RM533_05650</name>
</gene>
<accession>A0ABU2ZGE8</accession>
<dbReference type="Proteomes" id="UP001259803">
    <property type="component" value="Unassembled WGS sequence"/>
</dbReference>
<comment type="caution">
    <text evidence="3">The sequence shown here is derived from an EMBL/GenBank/DDBJ whole genome shotgun (WGS) entry which is preliminary data.</text>
</comment>
<keyword evidence="2" id="KW-0812">Transmembrane</keyword>
<keyword evidence="2" id="KW-1133">Transmembrane helix</keyword>
<name>A0ABU2ZGE8_9SPHN</name>
<sequence>MMPPESSRSLPAEQGLPHGREIRARAMQRVQIGIAGLIAMLLLVALASTIMQQALEADDAGAASDEAVSTVPAPATDPLADIGVAPELPAETIKVPDLPAQNTPTAPATQQQEPGGAAASDRVQGTGTSG</sequence>
<organism evidence="3 4">
    <name type="scientific">Croceicoccus esteveae</name>
    <dbReference type="NCBI Taxonomy" id="3075597"/>
    <lineage>
        <taxon>Bacteria</taxon>
        <taxon>Pseudomonadati</taxon>
        <taxon>Pseudomonadota</taxon>
        <taxon>Alphaproteobacteria</taxon>
        <taxon>Sphingomonadales</taxon>
        <taxon>Erythrobacteraceae</taxon>
        <taxon>Croceicoccus</taxon>
    </lineage>
</organism>
<feature type="region of interest" description="Disordered" evidence="1">
    <location>
        <begin position="57"/>
        <end position="78"/>
    </location>
</feature>
<keyword evidence="2" id="KW-0472">Membrane</keyword>
<evidence type="ECO:0000256" key="2">
    <source>
        <dbReference type="SAM" id="Phobius"/>
    </source>
</evidence>
<evidence type="ECO:0000313" key="3">
    <source>
        <dbReference type="EMBL" id="MDT0575663.1"/>
    </source>
</evidence>
<protein>
    <submittedName>
        <fullName evidence="3">Uncharacterized protein</fullName>
    </submittedName>
</protein>